<sequence length="218" mass="24123">IFKVVVGRGQMAVANSALAVNLLLKGQDLEAWETLRSCGGWTSQLAAAAPSTGHAVWSEAMRARASRLARGGHLHWAACHLLAVGDVWQAVQLYMCHGLHREALSLARCRLAQQDPAFARLLGQMLASGQRPGSQPRQRQQGEQQRQGEEQKQVEEQKQGAEQRHVEKQQQGEEQETGHKQGGAKQQGQGQGHQEEEQQGQQQGQEGPQQEHEPQHRH</sequence>
<evidence type="ECO:0000313" key="4">
    <source>
        <dbReference type="Proteomes" id="UP001054857"/>
    </source>
</evidence>
<name>A0AAD3DSY9_9CHLO</name>
<accession>A0AAD3DSY9</accession>
<keyword evidence="4" id="KW-1185">Reference proteome</keyword>
<dbReference type="InterPro" id="IPR052640">
    <property type="entry name" value="Gemin-5"/>
</dbReference>
<dbReference type="GO" id="GO:0003730">
    <property type="term" value="F:mRNA 3'-UTR binding"/>
    <property type="evidence" value="ECO:0007669"/>
    <property type="project" value="TreeGrafter"/>
</dbReference>
<dbReference type="Pfam" id="PF23774">
    <property type="entry name" value="TPR_GEMI5"/>
    <property type="match status" value="1"/>
</dbReference>
<reference evidence="3 4" key="1">
    <citation type="journal article" date="2021" name="Sci. Rep.">
        <title>Genome sequencing of the multicellular alga Astrephomene provides insights into convergent evolution of germ-soma differentiation.</title>
        <authorList>
            <person name="Yamashita S."/>
            <person name="Yamamoto K."/>
            <person name="Matsuzaki R."/>
            <person name="Suzuki S."/>
            <person name="Yamaguchi H."/>
            <person name="Hirooka S."/>
            <person name="Minakuchi Y."/>
            <person name="Miyagishima S."/>
            <person name="Kawachi M."/>
            <person name="Toyoda A."/>
            <person name="Nozaki H."/>
        </authorList>
    </citation>
    <scope>NUCLEOTIDE SEQUENCE [LARGE SCALE GENOMIC DNA]</scope>
    <source>
        <strain evidence="3 4">NIES-4017</strain>
    </source>
</reference>
<gene>
    <name evidence="3" type="ORF">Agub_g9219</name>
</gene>
<dbReference type="GO" id="GO:0000387">
    <property type="term" value="P:spliceosomal snRNP assembly"/>
    <property type="evidence" value="ECO:0007669"/>
    <property type="project" value="TreeGrafter"/>
</dbReference>
<feature type="compositionally biased region" description="Basic and acidic residues" evidence="1">
    <location>
        <begin position="146"/>
        <end position="179"/>
    </location>
</feature>
<feature type="compositionally biased region" description="Low complexity" evidence="1">
    <location>
        <begin position="199"/>
        <end position="208"/>
    </location>
</feature>
<protein>
    <recommendedName>
        <fullName evidence="2">Gem-associated protein 5 TPR domain-containing protein</fullName>
    </recommendedName>
</protein>
<comment type="caution">
    <text evidence="3">The sequence shown here is derived from an EMBL/GenBank/DDBJ whole genome shotgun (WGS) entry which is preliminary data.</text>
</comment>
<feature type="non-terminal residue" evidence="3">
    <location>
        <position position="1"/>
    </location>
</feature>
<feature type="domain" description="Gem-associated protein 5 TPR" evidence="2">
    <location>
        <begin position="38"/>
        <end position="124"/>
    </location>
</feature>
<feature type="compositionally biased region" description="Low complexity" evidence="1">
    <location>
        <begin position="128"/>
        <end position="145"/>
    </location>
</feature>
<dbReference type="PANTHER" id="PTHR46362">
    <property type="entry name" value="GEM-ASSOCIATED PROTEIN 5"/>
    <property type="match status" value="1"/>
</dbReference>
<dbReference type="EMBL" id="BMAR01000018">
    <property type="protein sequence ID" value="GFR47490.1"/>
    <property type="molecule type" value="Genomic_DNA"/>
</dbReference>
<evidence type="ECO:0000256" key="1">
    <source>
        <dbReference type="SAM" id="MobiDB-lite"/>
    </source>
</evidence>
<dbReference type="InterPro" id="IPR056421">
    <property type="entry name" value="TPR_GEMI5"/>
</dbReference>
<feature type="non-terminal residue" evidence="3">
    <location>
        <position position="218"/>
    </location>
</feature>
<dbReference type="AlphaFoldDB" id="A0AAD3DSY9"/>
<dbReference type="GO" id="GO:0032797">
    <property type="term" value="C:SMN complex"/>
    <property type="evidence" value="ECO:0007669"/>
    <property type="project" value="TreeGrafter"/>
</dbReference>
<feature type="compositionally biased region" description="Basic and acidic residues" evidence="1">
    <location>
        <begin position="209"/>
        <end position="218"/>
    </location>
</feature>
<dbReference type="GO" id="GO:0005634">
    <property type="term" value="C:nucleus"/>
    <property type="evidence" value="ECO:0007669"/>
    <property type="project" value="TreeGrafter"/>
</dbReference>
<dbReference type="Proteomes" id="UP001054857">
    <property type="component" value="Unassembled WGS sequence"/>
</dbReference>
<evidence type="ECO:0000259" key="2">
    <source>
        <dbReference type="Pfam" id="PF23774"/>
    </source>
</evidence>
<evidence type="ECO:0000313" key="3">
    <source>
        <dbReference type="EMBL" id="GFR47490.1"/>
    </source>
</evidence>
<organism evidence="3 4">
    <name type="scientific">Astrephomene gubernaculifera</name>
    <dbReference type="NCBI Taxonomy" id="47775"/>
    <lineage>
        <taxon>Eukaryota</taxon>
        <taxon>Viridiplantae</taxon>
        <taxon>Chlorophyta</taxon>
        <taxon>core chlorophytes</taxon>
        <taxon>Chlorophyceae</taxon>
        <taxon>CS clade</taxon>
        <taxon>Chlamydomonadales</taxon>
        <taxon>Astrephomenaceae</taxon>
        <taxon>Astrephomene</taxon>
    </lineage>
</organism>
<feature type="region of interest" description="Disordered" evidence="1">
    <location>
        <begin position="127"/>
        <end position="218"/>
    </location>
</feature>
<proteinExistence type="predicted"/>
<dbReference type="PANTHER" id="PTHR46362:SF1">
    <property type="entry name" value="GEM-ASSOCIATED PROTEIN 5"/>
    <property type="match status" value="1"/>
</dbReference>